<dbReference type="InterPro" id="IPR050111">
    <property type="entry name" value="C-type_lectin/snaclec_domain"/>
</dbReference>
<dbReference type="Pfam" id="PF00059">
    <property type="entry name" value="Lectin_C"/>
    <property type="match status" value="1"/>
</dbReference>
<keyword evidence="1" id="KW-1015">Disulfide bond</keyword>
<dbReference type="PANTHER" id="PTHR22803">
    <property type="entry name" value="MANNOSE, PHOSPHOLIPASE, LECTIN RECEPTOR RELATED"/>
    <property type="match status" value="1"/>
</dbReference>
<dbReference type="InterPro" id="IPR001304">
    <property type="entry name" value="C-type_lectin-like"/>
</dbReference>
<dbReference type="InterPro" id="IPR016187">
    <property type="entry name" value="CTDL_fold"/>
</dbReference>
<dbReference type="SUPFAM" id="SSF56436">
    <property type="entry name" value="C-type lectin-like"/>
    <property type="match status" value="1"/>
</dbReference>
<dbReference type="InterPro" id="IPR016186">
    <property type="entry name" value="C-type_lectin-like/link_sf"/>
</dbReference>
<evidence type="ECO:0000313" key="3">
    <source>
        <dbReference type="EMBL" id="KAL2079293.1"/>
    </source>
</evidence>
<evidence type="ECO:0000256" key="1">
    <source>
        <dbReference type="ARBA" id="ARBA00023157"/>
    </source>
</evidence>
<reference evidence="3 4" key="1">
    <citation type="submission" date="2024-09" db="EMBL/GenBank/DDBJ databases">
        <title>A chromosome-level genome assembly of Gray's grenadier anchovy, Coilia grayii.</title>
        <authorList>
            <person name="Fu Z."/>
        </authorList>
    </citation>
    <scope>NUCLEOTIDE SEQUENCE [LARGE SCALE GENOMIC DNA]</scope>
    <source>
        <strain evidence="3">G4</strain>
        <tissue evidence="3">Muscle</tissue>
    </source>
</reference>
<evidence type="ECO:0000259" key="2">
    <source>
        <dbReference type="PROSITE" id="PS50041"/>
    </source>
</evidence>
<gene>
    <name evidence="3" type="ORF">ACEWY4_025037</name>
</gene>
<name>A0ABD1J089_9TELE</name>
<keyword evidence="4" id="KW-1185">Reference proteome</keyword>
<dbReference type="AlphaFoldDB" id="A0ABD1J089"/>
<dbReference type="PROSITE" id="PS50041">
    <property type="entry name" value="C_TYPE_LECTIN_2"/>
    <property type="match status" value="1"/>
</dbReference>
<accession>A0ABD1J089</accession>
<feature type="domain" description="C-type lectin" evidence="2">
    <location>
        <begin position="120"/>
        <end position="234"/>
    </location>
</feature>
<evidence type="ECO:0000313" key="4">
    <source>
        <dbReference type="Proteomes" id="UP001591681"/>
    </source>
</evidence>
<comment type="caution">
    <text evidence="3">The sequence shown here is derived from an EMBL/GenBank/DDBJ whole genome shotgun (WGS) entry which is preliminary data.</text>
</comment>
<proteinExistence type="predicted"/>
<dbReference type="InterPro" id="IPR018378">
    <property type="entry name" value="C-type_lectin_CS"/>
</dbReference>
<sequence length="235" mass="26319">MLKVILAHPGHFNKYIYRTRLLGQSVYKSCCSCARPHQILQGSFQRHCHQQVFSEELPSPATIMGVLPVLSLLYTVFAVTMATEAMTDGDSAEMNVQLSSDEAAVGVQATSTCDSGWTLYENRCFRYFNLPRTWALAEAYCVTQRGHLASAHSIAEARRVGELSGNELFTWIGGVQTLANTWYWTDGTPFDYTNWRAWQPDNHGGIEHCLHTNALAAGVWNDLPCNQEHPFVCVK</sequence>
<dbReference type="SMART" id="SM00034">
    <property type="entry name" value="CLECT"/>
    <property type="match status" value="1"/>
</dbReference>
<dbReference type="PROSITE" id="PS00615">
    <property type="entry name" value="C_TYPE_LECTIN_1"/>
    <property type="match status" value="1"/>
</dbReference>
<dbReference type="Gene3D" id="3.10.100.10">
    <property type="entry name" value="Mannose-Binding Protein A, subunit A"/>
    <property type="match status" value="1"/>
</dbReference>
<organism evidence="3 4">
    <name type="scientific">Coilia grayii</name>
    <name type="common">Gray's grenadier anchovy</name>
    <dbReference type="NCBI Taxonomy" id="363190"/>
    <lineage>
        <taxon>Eukaryota</taxon>
        <taxon>Metazoa</taxon>
        <taxon>Chordata</taxon>
        <taxon>Craniata</taxon>
        <taxon>Vertebrata</taxon>
        <taxon>Euteleostomi</taxon>
        <taxon>Actinopterygii</taxon>
        <taxon>Neopterygii</taxon>
        <taxon>Teleostei</taxon>
        <taxon>Clupei</taxon>
        <taxon>Clupeiformes</taxon>
        <taxon>Clupeoidei</taxon>
        <taxon>Engraulidae</taxon>
        <taxon>Coilinae</taxon>
        <taxon>Coilia</taxon>
    </lineage>
</organism>
<dbReference type="Proteomes" id="UP001591681">
    <property type="component" value="Unassembled WGS sequence"/>
</dbReference>
<dbReference type="EMBL" id="JBHFQA010000022">
    <property type="protein sequence ID" value="KAL2079293.1"/>
    <property type="molecule type" value="Genomic_DNA"/>
</dbReference>
<protein>
    <recommendedName>
        <fullName evidence="2">C-type lectin domain-containing protein</fullName>
    </recommendedName>
</protein>